<accession>A7K9Q0</accession>
<sequence length="125" mass="13637">MYVIYKSTMFAQIQEYISQVPKHILIGVALVVVGLIGFFLWKKFGGKGKDSENEVVKGEEQAALFAQSVQQGLEREEEPMMSAMTSQYAKEVQVGLQDLEDAAAAAPVVAAIADDDSDSDLGDYE</sequence>
<dbReference type="GeneID" id="5470422"/>
<name>A7K9Q0_9PHYC</name>
<protein>
    <submittedName>
        <fullName evidence="2">Uncharacterized protein Z640R</fullName>
    </submittedName>
</protein>
<evidence type="ECO:0000256" key="1">
    <source>
        <dbReference type="SAM" id="Phobius"/>
    </source>
</evidence>
<keyword evidence="1" id="KW-0472">Membrane</keyword>
<feature type="transmembrane region" description="Helical" evidence="1">
    <location>
        <begin position="20"/>
        <end position="41"/>
    </location>
</feature>
<evidence type="ECO:0000313" key="2">
    <source>
        <dbReference type="EMBL" id="ABT16774.1"/>
    </source>
</evidence>
<proteinExistence type="predicted"/>
<keyword evidence="1" id="KW-0812">Transmembrane</keyword>
<dbReference type="EMBL" id="EF101928">
    <property type="protein sequence ID" value="ABT16774.1"/>
    <property type="molecule type" value="Genomic_DNA"/>
</dbReference>
<dbReference type="OrthoDB" id="24790at10239"/>
<reference evidence="2 3" key="1">
    <citation type="submission" date="2006-09" db="EMBL/GenBank/DDBJ databases">
        <title>Sequence and annotation of the 288-kb ATCV-1 virus that infects an endosymbiotic Chlorella strain of the heliozoon Acanthocystis turfacea.</title>
        <authorList>
            <person name="Fitzgerald L.A."/>
            <person name="Graves M.V."/>
            <person name="Li X."/>
            <person name="Pfitzner A.J.P."/>
            <person name="Hartigan J."/>
            <person name="Van Etten J.L."/>
        </authorList>
    </citation>
    <scope>NUCLEOTIDE SEQUENCE [LARGE SCALE GENOMIC DNA]</scope>
    <source>
        <strain evidence="2 3">ATCV-1</strain>
    </source>
</reference>
<organism evidence="2 3">
    <name type="scientific">Chlorovirus heliozoae</name>
    <dbReference type="NCBI Taxonomy" id="322019"/>
    <lineage>
        <taxon>Viruses</taxon>
        <taxon>Varidnaviria</taxon>
        <taxon>Bamfordvirae</taxon>
        <taxon>Nucleocytoviricota</taxon>
        <taxon>Megaviricetes</taxon>
        <taxon>Algavirales</taxon>
        <taxon>Phycodnaviridae</taxon>
        <taxon>Chlorovirus</taxon>
    </lineage>
</organism>
<evidence type="ECO:0000313" key="3">
    <source>
        <dbReference type="Proteomes" id="UP000202420"/>
    </source>
</evidence>
<dbReference type="Proteomes" id="UP000202420">
    <property type="component" value="Segment"/>
</dbReference>
<gene>
    <name evidence="2" type="primary">Z640R</name>
    <name evidence="2" type="ORF">ATCV1_Z640R</name>
</gene>
<keyword evidence="3" id="KW-1185">Reference proteome</keyword>
<dbReference type="RefSeq" id="YP_001427121.1">
    <property type="nucleotide sequence ID" value="NC_008724.1"/>
</dbReference>
<dbReference type="KEGG" id="vg:5470422"/>
<keyword evidence="1" id="KW-1133">Transmembrane helix</keyword>